<feature type="transmembrane region" description="Helical" evidence="1">
    <location>
        <begin position="327"/>
        <end position="351"/>
    </location>
</feature>
<feature type="transmembrane region" description="Helical" evidence="1">
    <location>
        <begin position="170"/>
        <end position="194"/>
    </location>
</feature>
<dbReference type="EMBL" id="KF900366">
    <property type="protein sequence ID" value="AIE92468.1"/>
    <property type="molecule type" value="Genomic_DNA"/>
</dbReference>
<keyword evidence="1" id="KW-0812">Transmembrane</keyword>
<keyword evidence="1" id="KW-1133">Transmembrane helix</keyword>
<name>A0A075FMJ5_9EURY</name>
<feature type="transmembrane region" description="Helical" evidence="1">
    <location>
        <begin position="294"/>
        <end position="315"/>
    </location>
</feature>
<feature type="transmembrane region" description="Helical" evidence="1">
    <location>
        <begin position="231"/>
        <end position="252"/>
    </location>
</feature>
<dbReference type="AlphaFoldDB" id="A0A075FMJ5"/>
<reference evidence="2" key="1">
    <citation type="journal article" date="2014" name="Genome Biol. Evol.">
        <title>Pangenome evidence for extensive interdomain horizontal transfer affecting lineage core and shell genes in uncultured planktonic thaumarchaeota and euryarchaeota.</title>
        <authorList>
            <person name="Deschamps P."/>
            <person name="Zivanovic Y."/>
            <person name="Moreira D."/>
            <person name="Rodriguez-Valera F."/>
            <person name="Lopez-Garcia P."/>
        </authorList>
    </citation>
    <scope>NUCLEOTIDE SEQUENCE</scope>
</reference>
<feature type="transmembrane region" description="Helical" evidence="1">
    <location>
        <begin position="457"/>
        <end position="477"/>
    </location>
</feature>
<feature type="transmembrane region" description="Helical" evidence="1">
    <location>
        <begin position="65"/>
        <end position="84"/>
    </location>
</feature>
<evidence type="ECO:0000256" key="1">
    <source>
        <dbReference type="SAM" id="Phobius"/>
    </source>
</evidence>
<feature type="transmembrane region" description="Helical" evidence="1">
    <location>
        <begin position="206"/>
        <end position="225"/>
    </location>
</feature>
<dbReference type="Gene3D" id="1.20.210.10">
    <property type="entry name" value="Cytochrome c oxidase-like, subunit I domain"/>
    <property type="match status" value="1"/>
</dbReference>
<proteinExistence type="predicted"/>
<feature type="transmembrane region" description="Helical" evidence="1">
    <location>
        <begin position="264"/>
        <end position="282"/>
    </location>
</feature>
<feature type="transmembrane region" description="Helical" evidence="1">
    <location>
        <begin position="104"/>
        <end position="129"/>
    </location>
</feature>
<feature type="transmembrane region" description="Helical" evidence="1">
    <location>
        <begin position="371"/>
        <end position="393"/>
    </location>
</feature>
<feature type="transmembrane region" description="Helical" evidence="1">
    <location>
        <begin position="405"/>
        <end position="423"/>
    </location>
</feature>
<evidence type="ECO:0000313" key="2">
    <source>
        <dbReference type="EMBL" id="AIE92468.1"/>
    </source>
</evidence>
<dbReference type="InterPro" id="IPR036927">
    <property type="entry name" value="Cyt_c_oxase-like_su1_sf"/>
</dbReference>
<feature type="transmembrane region" description="Helical" evidence="1">
    <location>
        <begin position="141"/>
        <end position="158"/>
    </location>
</feature>
<sequence>MLLVDILTLWVSFLLIWALVNRGVPVFQELVRDMTDFFMEKALGPGADLFEGREGSGSVSWMMHGMLWTCIGGTFTFIGLWMAHEPDAIASLSSIYYEPTTATVQTAGLNAATGGILMLLIGAGLHINARLSGVGLASDTNAVLVSYAFSMSLLLGFLSDHMSGTWGDYLCTAAATISVLVMVAILANHLLTLGRRSNHTIMPSQWLIVGGLGMPLIMCVADFVLGVDDTLSESLGVLPMLASALAVALYVVPHEAGVPLWSRTMAGATVLMTFMSLSPIGVEGANDVSINDAAMLTIFYAASMIPILAAAGNVFQTARSNWSKSSSSAASSAVLVGMFLLVGSAIGHLFLGSDANSENEIQHLASSMETLFLWGGMGMIAWGGVMSSFPQATGRALHSEETNRMTTWLVAGGATLTFLFSMGSSMVSSAYDAAAVANDSIDADLIDMSATANLDTLASIAFYAATMGAILMMINMIRGSFSGTPLGTGEPASPSANRIALTPGSTTISQLLAAGAGADTELDVICDRCDEEE</sequence>
<accession>A0A075FMJ5</accession>
<feature type="transmembrane region" description="Helical" evidence="1">
    <location>
        <begin position="6"/>
        <end position="24"/>
    </location>
</feature>
<keyword evidence="1" id="KW-0472">Membrane</keyword>
<organism evidence="2">
    <name type="scientific">uncultured marine group II/III euryarchaeote AD1000_23_G03</name>
    <dbReference type="NCBI Taxonomy" id="1457739"/>
    <lineage>
        <taxon>Archaea</taxon>
        <taxon>Methanobacteriati</taxon>
        <taxon>Methanobacteriota</taxon>
        <taxon>environmental samples</taxon>
    </lineage>
</organism>
<protein>
    <submittedName>
        <fullName evidence="2">Uncharacterized protein</fullName>
    </submittedName>
</protein>